<name>A0AA86L3F3_9SPHN</name>
<keyword evidence="2" id="KW-1185">Reference proteome</keyword>
<proteinExistence type="predicted"/>
<protein>
    <recommendedName>
        <fullName evidence="3">WYL domain-containing protein</fullName>
    </recommendedName>
</protein>
<reference evidence="1 2" key="1">
    <citation type="journal article" date="2016" name="BMC Genomics">
        <title>Genomic analysis of the nitrate-respiring Sphingopyxis granuli (formerly Sphingomonas macrogoltabida) strain TFA.</title>
        <authorList>
            <person name="Garcia-Romero I."/>
            <person name="Perez-Pulido A.J."/>
            <person name="Gonzalez-Flores Y.E."/>
            <person name="Reyes-Ramirez F."/>
            <person name="Santero E."/>
            <person name="Floriano B."/>
        </authorList>
    </citation>
    <scope>NUCLEOTIDE SEQUENCE [LARGE SCALE GENOMIC DNA]</scope>
    <source>
        <strain evidence="1 2">TFA</strain>
    </source>
</reference>
<accession>A0AA86L3F3</accession>
<dbReference type="KEGG" id="sgi:SGRAN_2063"/>
<organism evidence="1 2">
    <name type="scientific">Sphingopyxis granuli</name>
    <dbReference type="NCBI Taxonomy" id="267128"/>
    <lineage>
        <taxon>Bacteria</taxon>
        <taxon>Pseudomonadati</taxon>
        <taxon>Pseudomonadota</taxon>
        <taxon>Alphaproteobacteria</taxon>
        <taxon>Sphingomonadales</taxon>
        <taxon>Sphingomonadaceae</taxon>
        <taxon>Sphingopyxis</taxon>
    </lineage>
</organism>
<evidence type="ECO:0000313" key="1">
    <source>
        <dbReference type="EMBL" id="AMG74438.1"/>
    </source>
</evidence>
<dbReference type="Proteomes" id="UP000058599">
    <property type="component" value="Chromosome"/>
</dbReference>
<evidence type="ECO:0008006" key="3">
    <source>
        <dbReference type="Google" id="ProtNLM"/>
    </source>
</evidence>
<dbReference type="AlphaFoldDB" id="A0AA86L3F3"/>
<dbReference type="EMBL" id="CP012199">
    <property type="protein sequence ID" value="AMG74438.1"/>
    <property type="molecule type" value="Genomic_DNA"/>
</dbReference>
<sequence>MEAIARRRIVSTRYNGDAMTLAPHQMFERHGALFVSALNLNKNWRSDEEKRLGQFKLDGLGETEVTDEAFEPLPMFQPAAPSDKDTLLLAV</sequence>
<dbReference type="PROSITE" id="PS52050">
    <property type="entry name" value="WYL"/>
    <property type="match status" value="1"/>
</dbReference>
<gene>
    <name evidence="1" type="ORF">SGRAN_2063</name>
</gene>
<evidence type="ECO:0000313" key="2">
    <source>
        <dbReference type="Proteomes" id="UP000058599"/>
    </source>
</evidence>